<evidence type="ECO:0000256" key="1">
    <source>
        <dbReference type="ARBA" id="ARBA00022741"/>
    </source>
</evidence>
<evidence type="ECO:0000256" key="4">
    <source>
        <dbReference type="ARBA" id="ARBA00023125"/>
    </source>
</evidence>
<protein>
    <submittedName>
        <fullName evidence="8">Sigma 54 interacting domain protein</fullName>
    </submittedName>
</protein>
<keyword evidence="1" id="KW-0547">Nucleotide-binding</keyword>
<dbReference type="SMART" id="SM00382">
    <property type="entry name" value="AAA"/>
    <property type="match status" value="1"/>
</dbReference>
<dbReference type="GO" id="GO:0006355">
    <property type="term" value="P:regulation of DNA-templated transcription"/>
    <property type="evidence" value="ECO:0007669"/>
    <property type="project" value="InterPro"/>
</dbReference>
<dbReference type="eggNOG" id="COG3829">
    <property type="taxonomic scope" value="Bacteria"/>
</dbReference>
<dbReference type="Proteomes" id="UP000000739">
    <property type="component" value="Chromosome"/>
</dbReference>
<dbReference type="AlphaFoldDB" id="B8F9P9"/>
<proteinExistence type="predicted"/>
<evidence type="ECO:0000256" key="3">
    <source>
        <dbReference type="ARBA" id="ARBA00023015"/>
    </source>
</evidence>
<dbReference type="PROSITE" id="PS00675">
    <property type="entry name" value="SIGMA54_INTERACT_1"/>
    <property type="match status" value="1"/>
</dbReference>
<reference evidence="8 9" key="1">
    <citation type="journal article" date="2012" name="Environ. Microbiol.">
        <title>The genome sequence of Desulfatibacillum alkenivorans AK-01: a blueprint for anaerobic alkane oxidation.</title>
        <authorList>
            <person name="Callaghan A.V."/>
            <person name="Morris B.E."/>
            <person name="Pereira I.A."/>
            <person name="McInerney M.J."/>
            <person name="Austin R.N."/>
            <person name="Groves J.T."/>
            <person name="Kukor J.J."/>
            <person name="Suflita J.M."/>
            <person name="Young L.Y."/>
            <person name="Zylstra G.J."/>
            <person name="Wawrik B."/>
        </authorList>
    </citation>
    <scope>NUCLEOTIDE SEQUENCE [LARGE SCALE GENOMIC DNA]</scope>
    <source>
        <strain evidence="8 9">AK-01</strain>
    </source>
</reference>
<evidence type="ECO:0000256" key="5">
    <source>
        <dbReference type="ARBA" id="ARBA00023159"/>
    </source>
</evidence>
<dbReference type="PROSITE" id="PS50045">
    <property type="entry name" value="SIGMA54_INTERACT_4"/>
    <property type="match status" value="1"/>
</dbReference>
<dbReference type="KEGG" id="dal:Dalk_1292"/>
<keyword evidence="5" id="KW-0010">Activator</keyword>
<evidence type="ECO:0000259" key="7">
    <source>
        <dbReference type="PROSITE" id="PS50045"/>
    </source>
</evidence>
<gene>
    <name evidence="8" type="ordered locus">Dalk_1292</name>
</gene>
<name>B8F9P9_DESAL</name>
<dbReference type="InterPro" id="IPR009057">
    <property type="entry name" value="Homeodomain-like_sf"/>
</dbReference>
<dbReference type="InterPro" id="IPR003593">
    <property type="entry name" value="AAA+_ATPase"/>
</dbReference>
<dbReference type="InterPro" id="IPR058031">
    <property type="entry name" value="AAA_lid_NorR"/>
</dbReference>
<sequence>MDENKFFREATLRICGSIEIEKALFDCLDYLKNFIPAESVYLHFIDLKEKTGVVYAMADGGGGRQLNIRFDYPAPVWRLIGDGSDLPEEVLLDRADKGALGKHMLKIAGLSGIRSLMMMRLSLGSKEVGVIAFEARGESRFRREHLHRLRLLQSPFAVAISNSRRYIELLELKNLLADDNKYLQQELLSQKSDEIIGADFGLKHVMQQVNKVAPLSSPVLLMGETGVGKEVIANAIHKYSSRRNEPFIKVNCGAISETLIDSELFGHVRGAFTGAFENKRGRFERAHQGSIFLDEIGELPKAAQLRLLRVLQEMEFEPVGSAKTIKVDARVIAATNRNLEDMVAEGSFRKDLYFRLKVFPIYIPPLRERACDIPALTQYFMHKKYREMGFAEYPSLAPGAVKRLEAYEWPGNVRELENAVERAMIVSGGKTLHFDDSGFEKPRCVPEEAPHDAEDSPAMLDEVISSHIIKMLHRTKGKINGEDGAARAMGVNPATLRNKMRKLGIPFGRGVQYK</sequence>
<accession>B8F9P9</accession>
<dbReference type="InterPro" id="IPR027417">
    <property type="entry name" value="P-loop_NTPase"/>
</dbReference>
<evidence type="ECO:0000313" key="9">
    <source>
        <dbReference type="Proteomes" id="UP000000739"/>
    </source>
</evidence>
<keyword evidence="2" id="KW-0067">ATP-binding</keyword>
<keyword evidence="6" id="KW-0804">Transcription</keyword>
<dbReference type="PANTHER" id="PTHR32071:SF117">
    <property type="entry name" value="PTS-DEPENDENT DIHYDROXYACETONE KINASE OPERON REGULATORY PROTEIN-RELATED"/>
    <property type="match status" value="1"/>
</dbReference>
<dbReference type="CDD" id="cd00009">
    <property type="entry name" value="AAA"/>
    <property type="match status" value="1"/>
</dbReference>
<dbReference type="eggNOG" id="COG2203">
    <property type="taxonomic scope" value="Bacteria"/>
</dbReference>
<dbReference type="HOGENOM" id="CLU_000445_95_2_7"/>
<dbReference type="SUPFAM" id="SSF46689">
    <property type="entry name" value="Homeodomain-like"/>
    <property type="match status" value="1"/>
</dbReference>
<dbReference type="InterPro" id="IPR025944">
    <property type="entry name" value="Sigma_54_int_dom_CS"/>
</dbReference>
<dbReference type="InterPro" id="IPR025662">
    <property type="entry name" value="Sigma_54_int_dom_ATP-bd_1"/>
</dbReference>
<dbReference type="Pfam" id="PF00158">
    <property type="entry name" value="Sigma54_activat"/>
    <property type="match status" value="1"/>
</dbReference>
<dbReference type="GO" id="GO:0003677">
    <property type="term" value="F:DNA binding"/>
    <property type="evidence" value="ECO:0007669"/>
    <property type="project" value="UniProtKB-KW"/>
</dbReference>
<evidence type="ECO:0000256" key="2">
    <source>
        <dbReference type="ARBA" id="ARBA00022840"/>
    </source>
</evidence>
<dbReference type="SUPFAM" id="SSF52540">
    <property type="entry name" value="P-loop containing nucleoside triphosphate hydrolases"/>
    <property type="match status" value="1"/>
</dbReference>
<dbReference type="Pfam" id="PF25601">
    <property type="entry name" value="AAA_lid_14"/>
    <property type="match status" value="1"/>
</dbReference>
<organism evidence="8 9">
    <name type="scientific">Desulfatibacillum aliphaticivorans</name>
    <dbReference type="NCBI Taxonomy" id="218208"/>
    <lineage>
        <taxon>Bacteria</taxon>
        <taxon>Pseudomonadati</taxon>
        <taxon>Thermodesulfobacteriota</taxon>
        <taxon>Desulfobacteria</taxon>
        <taxon>Desulfobacterales</taxon>
        <taxon>Desulfatibacillaceae</taxon>
        <taxon>Desulfatibacillum</taxon>
    </lineage>
</organism>
<dbReference type="InterPro" id="IPR029016">
    <property type="entry name" value="GAF-like_dom_sf"/>
</dbReference>
<dbReference type="Gene3D" id="3.40.50.300">
    <property type="entry name" value="P-loop containing nucleotide triphosphate hydrolases"/>
    <property type="match status" value="1"/>
</dbReference>
<dbReference type="InterPro" id="IPR002078">
    <property type="entry name" value="Sigma_54_int"/>
</dbReference>
<dbReference type="EMBL" id="CP001322">
    <property type="protein sequence ID" value="ACL02995.1"/>
    <property type="molecule type" value="Genomic_DNA"/>
</dbReference>
<evidence type="ECO:0000313" key="8">
    <source>
        <dbReference type="EMBL" id="ACL02995.1"/>
    </source>
</evidence>
<dbReference type="PROSITE" id="PS00688">
    <property type="entry name" value="SIGMA54_INTERACT_3"/>
    <property type="match status" value="1"/>
</dbReference>
<dbReference type="Gene3D" id="3.30.450.40">
    <property type="match status" value="1"/>
</dbReference>
<dbReference type="RefSeq" id="WP_012610431.1">
    <property type="nucleotide sequence ID" value="NC_011768.1"/>
</dbReference>
<dbReference type="SUPFAM" id="SSF55781">
    <property type="entry name" value="GAF domain-like"/>
    <property type="match status" value="1"/>
</dbReference>
<dbReference type="FunFam" id="3.40.50.300:FF:000006">
    <property type="entry name" value="DNA-binding transcriptional regulator NtrC"/>
    <property type="match status" value="1"/>
</dbReference>
<keyword evidence="4" id="KW-0238">DNA-binding</keyword>
<evidence type="ECO:0000256" key="6">
    <source>
        <dbReference type="ARBA" id="ARBA00023163"/>
    </source>
</evidence>
<keyword evidence="9" id="KW-1185">Reference proteome</keyword>
<dbReference type="Gene3D" id="1.10.10.60">
    <property type="entry name" value="Homeodomain-like"/>
    <property type="match status" value="1"/>
</dbReference>
<dbReference type="Gene3D" id="1.10.8.60">
    <property type="match status" value="1"/>
</dbReference>
<dbReference type="PANTHER" id="PTHR32071">
    <property type="entry name" value="TRANSCRIPTIONAL REGULATORY PROTEIN"/>
    <property type="match status" value="1"/>
</dbReference>
<keyword evidence="3" id="KW-0805">Transcription regulation</keyword>
<feature type="domain" description="Sigma-54 factor interaction" evidence="7">
    <location>
        <begin position="195"/>
        <end position="425"/>
    </location>
</feature>
<dbReference type="GO" id="GO:0005524">
    <property type="term" value="F:ATP binding"/>
    <property type="evidence" value="ECO:0007669"/>
    <property type="project" value="UniProtKB-KW"/>
</dbReference>